<keyword evidence="1" id="KW-0472">Membrane</keyword>
<feature type="transmembrane region" description="Helical" evidence="1">
    <location>
        <begin position="145"/>
        <end position="167"/>
    </location>
</feature>
<comment type="caution">
    <text evidence="2">The sequence shown here is derived from an EMBL/GenBank/DDBJ whole genome shotgun (WGS) entry which is preliminary data.</text>
</comment>
<accession>A0ABT2F0D4</accession>
<proteinExistence type="predicted"/>
<keyword evidence="3" id="KW-1185">Reference proteome</keyword>
<dbReference type="PIRSF" id="PIRSF038321">
    <property type="entry name" value="PTS_glc_srb_IIC"/>
    <property type="match status" value="1"/>
</dbReference>
<dbReference type="InterPro" id="IPR004699">
    <property type="entry name" value="PTS_IID_sorb"/>
</dbReference>
<evidence type="ECO:0000313" key="3">
    <source>
        <dbReference type="Proteomes" id="UP001205609"/>
    </source>
</evidence>
<evidence type="ECO:0000256" key="1">
    <source>
        <dbReference type="SAM" id="Phobius"/>
    </source>
</evidence>
<dbReference type="Pfam" id="PF03608">
    <property type="entry name" value="EII-GUT"/>
    <property type="match status" value="1"/>
</dbReference>
<gene>
    <name evidence="2" type="ORF">NXS11_03145</name>
</gene>
<dbReference type="PANTHER" id="PTHR40399">
    <property type="entry name" value="PTS SYSTEM GLUCITOL/SORBITOL-SPECIFIC EIIC COMPONENT"/>
    <property type="match status" value="1"/>
</dbReference>
<protein>
    <submittedName>
        <fullName evidence="2">PTS glucitol/sorbitol transporter subunit IIC</fullName>
    </submittedName>
</protein>
<dbReference type="NCBIfam" id="TIGR00821">
    <property type="entry name" value="EII-GUT"/>
    <property type="match status" value="1"/>
</dbReference>
<name>A0ABT2F0D4_9STAP</name>
<dbReference type="PANTHER" id="PTHR40399:SF1">
    <property type="entry name" value="PTS SYSTEM GLUCITOL_SORBITOL-SPECIFIC EIIC COMPONENT"/>
    <property type="match status" value="1"/>
</dbReference>
<organism evidence="2 3">
    <name type="scientific">Staphylococcus americanisciuri</name>
    <dbReference type="NCBI Taxonomy" id="2973940"/>
    <lineage>
        <taxon>Bacteria</taxon>
        <taxon>Bacillati</taxon>
        <taxon>Bacillota</taxon>
        <taxon>Bacilli</taxon>
        <taxon>Bacillales</taxon>
        <taxon>Staphylococcaceae</taxon>
        <taxon>Staphylococcus</taxon>
    </lineage>
</organism>
<sequence>MDILVKAAEGFINLFQTGADTFINWMTSIVPLVLMLLIAMNTLIQLVGEQKINKIAQKSAGNPLLRYLVLPFLGSFMLANPMVHSLGRFMPEKYKPSYFASAAQFAHTSNGLFPHINPAELFIFLGIANGISQLGLPMTDLAVRYMLVGLVLNFIGGWVTDFTTSFVEKQQGVKLSKEVHLEGK</sequence>
<dbReference type="Proteomes" id="UP001205609">
    <property type="component" value="Unassembled WGS sequence"/>
</dbReference>
<reference evidence="2 3" key="1">
    <citation type="journal article" date="2023" name="Int. J. Syst. Evol. Microbiol.">
        <title>Streptococcus sciuri sp. nov., Staphylococcus marylandisciuri sp. nov. and Staphylococcus americanisciuri sp. nov., isolated from faeces of eastern grey squirrel (Sciurus carolinensis).</title>
        <authorList>
            <person name="Volokhov D.V."/>
            <person name="Zagorodnyaya T.A."/>
            <person name="Furtak V.A."/>
            <person name="Nattanmai G."/>
            <person name="Randall L."/>
            <person name="Jose S."/>
            <person name="Gao Y."/>
            <person name="Eisenberg T."/>
            <person name="Delmonte P."/>
            <person name="Blom J."/>
            <person name="Mitchell K.K."/>
        </authorList>
    </citation>
    <scope>NUCLEOTIDE SEQUENCE [LARGE SCALE GENOMIC DNA]</scope>
    <source>
        <strain evidence="2 3">GRT3</strain>
    </source>
</reference>
<dbReference type="EMBL" id="JANUXY010000002">
    <property type="protein sequence ID" value="MCS4485886.1"/>
    <property type="molecule type" value="Genomic_DNA"/>
</dbReference>
<feature type="transmembrane region" description="Helical" evidence="1">
    <location>
        <begin position="64"/>
        <end position="83"/>
    </location>
</feature>
<keyword evidence="1" id="KW-0812">Transmembrane</keyword>
<keyword evidence="1" id="KW-1133">Transmembrane helix</keyword>
<dbReference type="RefSeq" id="WP_259198564.1">
    <property type="nucleotide sequence ID" value="NZ_JANUXY010000002.1"/>
</dbReference>
<feature type="transmembrane region" description="Helical" evidence="1">
    <location>
        <begin position="22"/>
        <end position="44"/>
    </location>
</feature>
<dbReference type="PROSITE" id="PS51107">
    <property type="entry name" value="PTS_EIIC_TYPE_5"/>
    <property type="match status" value="1"/>
</dbReference>
<evidence type="ECO:0000313" key="2">
    <source>
        <dbReference type="EMBL" id="MCS4485886.1"/>
    </source>
</evidence>